<proteinExistence type="predicted"/>
<evidence type="ECO:0000313" key="3">
    <source>
        <dbReference type="EMBL" id="GIF00157.1"/>
    </source>
</evidence>
<dbReference type="Proteomes" id="UP000636960">
    <property type="component" value="Unassembled WGS sequence"/>
</dbReference>
<organism evidence="3 4">
    <name type="scientific">Paractinoplanes rishiriensis</name>
    <dbReference type="NCBI Taxonomy" id="1050105"/>
    <lineage>
        <taxon>Bacteria</taxon>
        <taxon>Bacillati</taxon>
        <taxon>Actinomycetota</taxon>
        <taxon>Actinomycetes</taxon>
        <taxon>Micromonosporales</taxon>
        <taxon>Micromonosporaceae</taxon>
        <taxon>Paractinoplanes</taxon>
    </lineage>
</organism>
<accession>A0A919K3D7</accession>
<evidence type="ECO:0000256" key="2">
    <source>
        <dbReference type="SAM" id="Phobius"/>
    </source>
</evidence>
<keyword evidence="4" id="KW-1185">Reference proteome</keyword>
<dbReference type="AlphaFoldDB" id="A0A919K3D7"/>
<feature type="transmembrane region" description="Helical" evidence="2">
    <location>
        <begin position="32"/>
        <end position="59"/>
    </location>
</feature>
<keyword evidence="2" id="KW-1133">Transmembrane helix</keyword>
<evidence type="ECO:0008006" key="5">
    <source>
        <dbReference type="Google" id="ProtNLM"/>
    </source>
</evidence>
<dbReference type="EMBL" id="BOMV01000080">
    <property type="protein sequence ID" value="GIF00157.1"/>
    <property type="molecule type" value="Genomic_DNA"/>
</dbReference>
<protein>
    <recommendedName>
        <fullName evidence="5">DUF3887 domain-containing protein</fullName>
    </recommendedName>
</protein>
<evidence type="ECO:0000256" key="1">
    <source>
        <dbReference type="SAM" id="MobiDB-lite"/>
    </source>
</evidence>
<sequence>MSTAPHIPPPPQGPGVHPPFPAPPVEGRGKRLWLSLSIGAGVLVLVCGGGIAAAIGVFASSEGALQERAEAAVSGYLDALHDKRYDRAYELLCEQAQQDETAGEFRERVSAEKPIETYEIGEFALITLSVPVEATYADGDVTELEAYLGQDPDTGAFEVCNLGE</sequence>
<keyword evidence="2" id="KW-0472">Membrane</keyword>
<evidence type="ECO:0000313" key="4">
    <source>
        <dbReference type="Proteomes" id="UP000636960"/>
    </source>
</evidence>
<keyword evidence="2" id="KW-0812">Transmembrane</keyword>
<name>A0A919K3D7_9ACTN</name>
<dbReference type="RefSeq" id="WP_203787602.1">
    <property type="nucleotide sequence ID" value="NZ_BOMV01000080.1"/>
</dbReference>
<gene>
    <name evidence="3" type="ORF">Ari01nite_76210</name>
</gene>
<reference evidence="3" key="1">
    <citation type="submission" date="2021-01" db="EMBL/GenBank/DDBJ databases">
        <title>Whole genome shotgun sequence of Actinoplanes rishiriensis NBRC 108556.</title>
        <authorList>
            <person name="Komaki H."/>
            <person name="Tamura T."/>
        </authorList>
    </citation>
    <scope>NUCLEOTIDE SEQUENCE</scope>
    <source>
        <strain evidence="3">NBRC 108556</strain>
    </source>
</reference>
<feature type="region of interest" description="Disordered" evidence="1">
    <location>
        <begin position="1"/>
        <end position="22"/>
    </location>
</feature>
<comment type="caution">
    <text evidence="3">The sequence shown here is derived from an EMBL/GenBank/DDBJ whole genome shotgun (WGS) entry which is preliminary data.</text>
</comment>